<evidence type="ECO:0000313" key="2">
    <source>
        <dbReference type="Proteomes" id="UP000594422"/>
    </source>
</evidence>
<keyword evidence="2" id="KW-1185">Reference proteome</keyword>
<organism evidence="1 2">
    <name type="scientific">Providencia phage PSTCR7</name>
    <dbReference type="NCBI Taxonomy" id="2783549"/>
    <lineage>
        <taxon>Viruses</taxon>
        <taxon>Duplodnaviria</taxon>
        <taxon>Heunggongvirae</taxon>
        <taxon>Uroviricota</taxon>
        <taxon>Caudoviricetes</taxon>
        <taxon>Craquatrovirus</taxon>
        <taxon>Craquatrovirus PSTCR7</taxon>
    </lineage>
</organism>
<name>A0A7S9SW38_9CAUD</name>
<evidence type="ECO:0000313" key="1">
    <source>
        <dbReference type="EMBL" id="QPI18506.1"/>
    </source>
</evidence>
<dbReference type="KEGG" id="vg:77951616"/>
<dbReference type="GeneID" id="77951616"/>
<sequence length="61" mass="7398">MRLGPYKGYYGRAFWCDVDNKFKGWIICKERFQFVSNKEEMLNYNFKKAVSVYVRQMKGDL</sequence>
<protein>
    <submittedName>
        <fullName evidence="1">Uncharacterized protein</fullName>
    </submittedName>
</protein>
<proteinExistence type="predicted"/>
<accession>A0A7S9SW38</accession>
<dbReference type="Proteomes" id="UP000594422">
    <property type="component" value="Segment"/>
</dbReference>
<reference evidence="1 2" key="1">
    <citation type="submission" date="2020-10" db="EMBL/GenBank/DDBJ databases">
        <title>Novel bacteriophages targeting Providencia spp. as potential agents for phage therapy.</title>
        <authorList>
            <person name="Rakov C."/>
            <person name="Alkalay-Oren S."/>
            <person name="Coppenhagen-Glazer S."/>
            <person name="Hazan R."/>
        </authorList>
    </citation>
    <scope>NUCLEOTIDE SEQUENCE [LARGE SCALE GENOMIC DNA]</scope>
</reference>
<dbReference type="EMBL" id="MW057861">
    <property type="protein sequence ID" value="QPI18506.1"/>
    <property type="molecule type" value="Genomic_DNA"/>
</dbReference>
<dbReference type="RefSeq" id="YP_010675293.1">
    <property type="nucleotide sequence ID" value="NC_071001.1"/>
</dbReference>